<sequence length="353" mass="40069">MPSRGLYAGLVACFVLLNHFASAIPGLYKDQRPLITASSSLYEKPAAPYVGFDLSLSYGVAAIRHANGTYTDVAYVDAIPEYQAMIRLSLQSSKHNHPPYNPKAGNDEWSDTPRQWVRKWRKRLGLPASYEVGLLSDMLTGLRDEVERRLGHQIDTAVVTWPRLVALYVEDIKDVFEHVGLNSITVFEHEWGAAMAAHEVLTQRLRPGDLREVLVTMLTRSAFYVSNDLCDQPSYRRMWGSDDEYEYNWTIDFNLGLDALHDNPDEAYYWEELRKRLIEGVGRRHTKHDIYYAILIGESAGDERFVALVKEVVGGVQEWTPSYHLSDPILTPARGAARFHELYGGEHWAEPGA</sequence>
<evidence type="ECO:0000313" key="2">
    <source>
        <dbReference type="Proteomes" id="UP001320706"/>
    </source>
</evidence>
<dbReference type="Proteomes" id="UP001320706">
    <property type="component" value="Unassembled WGS sequence"/>
</dbReference>
<gene>
    <name evidence="1" type="ORF">M8818_003846</name>
</gene>
<keyword evidence="2" id="KW-1185">Reference proteome</keyword>
<comment type="caution">
    <text evidence="1">The sequence shown here is derived from an EMBL/GenBank/DDBJ whole genome shotgun (WGS) entry which is preliminary data.</text>
</comment>
<evidence type="ECO:0000313" key="1">
    <source>
        <dbReference type="EMBL" id="KAK8209151.1"/>
    </source>
</evidence>
<organism evidence="1 2">
    <name type="scientific">Zalaria obscura</name>
    <dbReference type="NCBI Taxonomy" id="2024903"/>
    <lineage>
        <taxon>Eukaryota</taxon>
        <taxon>Fungi</taxon>
        <taxon>Dikarya</taxon>
        <taxon>Ascomycota</taxon>
        <taxon>Pezizomycotina</taxon>
        <taxon>Dothideomycetes</taxon>
        <taxon>Dothideomycetidae</taxon>
        <taxon>Dothideales</taxon>
        <taxon>Zalariaceae</taxon>
        <taxon>Zalaria</taxon>
    </lineage>
</organism>
<reference evidence="1" key="1">
    <citation type="submission" date="2024-02" db="EMBL/GenBank/DDBJ databases">
        <title>Metagenome Assembled Genome of Zalaria obscura JY119.</title>
        <authorList>
            <person name="Vighnesh L."/>
            <person name="Jagadeeshwari U."/>
            <person name="Venkata Ramana C."/>
            <person name="Sasikala C."/>
        </authorList>
    </citation>
    <scope>NUCLEOTIDE SEQUENCE</scope>
    <source>
        <strain evidence="1">JY119</strain>
    </source>
</reference>
<proteinExistence type="predicted"/>
<name>A0ACC3SEH6_9PEZI</name>
<protein>
    <submittedName>
        <fullName evidence="1">Uncharacterized protein</fullName>
    </submittedName>
</protein>
<accession>A0ACC3SEH6</accession>
<dbReference type="EMBL" id="JAMKPW020000017">
    <property type="protein sequence ID" value="KAK8209151.1"/>
    <property type="molecule type" value="Genomic_DNA"/>
</dbReference>